<dbReference type="Proteomes" id="UP001215598">
    <property type="component" value="Unassembled WGS sequence"/>
</dbReference>
<name>A0AAD7IF16_9AGAR</name>
<accession>A0AAD7IF16</accession>
<dbReference type="EMBL" id="JARKIB010000101">
    <property type="protein sequence ID" value="KAJ7740809.1"/>
    <property type="molecule type" value="Genomic_DNA"/>
</dbReference>
<organism evidence="2 3">
    <name type="scientific">Mycena metata</name>
    <dbReference type="NCBI Taxonomy" id="1033252"/>
    <lineage>
        <taxon>Eukaryota</taxon>
        <taxon>Fungi</taxon>
        <taxon>Dikarya</taxon>
        <taxon>Basidiomycota</taxon>
        <taxon>Agaricomycotina</taxon>
        <taxon>Agaricomycetes</taxon>
        <taxon>Agaricomycetidae</taxon>
        <taxon>Agaricales</taxon>
        <taxon>Marasmiineae</taxon>
        <taxon>Mycenaceae</taxon>
        <taxon>Mycena</taxon>
    </lineage>
</organism>
<evidence type="ECO:0000313" key="2">
    <source>
        <dbReference type="EMBL" id="KAJ7740809.1"/>
    </source>
</evidence>
<keyword evidence="3" id="KW-1185">Reference proteome</keyword>
<proteinExistence type="predicted"/>
<dbReference type="AlphaFoldDB" id="A0AAD7IF16"/>
<gene>
    <name evidence="2" type="ORF">B0H16DRAFT_1757503</name>
</gene>
<feature type="region of interest" description="Disordered" evidence="1">
    <location>
        <begin position="1"/>
        <end position="33"/>
    </location>
</feature>
<reference evidence="2" key="1">
    <citation type="submission" date="2023-03" db="EMBL/GenBank/DDBJ databases">
        <title>Massive genome expansion in bonnet fungi (Mycena s.s.) driven by repeated elements and novel gene families across ecological guilds.</title>
        <authorList>
            <consortium name="Lawrence Berkeley National Laboratory"/>
            <person name="Harder C.B."/>
            <person name="Miyauchi S."/>
            <person name="Viragh M."/>
            <person name="Kuo A."/>
            <person name="Thoen E."/>
            <person name="Andreopoulos B."/>
            <person name="Lu D."/>
            <person name="Skrede I."/>
            <person name="Drula E."/>
            <person name="Henrissat B."/>
            <person name="Morin E."/>
            <person name="Kohler A."/>
            <person name="Barry K."/>
            <person name="LaButti K."/>
            <person name="Morin E."/>
            <person name="Salamov A."/>
            <person name="Lipzen A."/>
            <person name="Mereny Z."/>
            <person name="Hegedus B."/>
            <person name="Baldrian P."/>
            <person name="Stursova M."/>
            <person name="Weitz H."/>
            <person name="Taylor A."/>
            <person name="Grigoriev I.V."/>
            <person name="Nagy L.G."/>
            <person name="Martin F."/>
            <person name="Kauserud H."/>
        </authorList>
    </citation>
    <scope>NUCLEOTIDE SEQUENCE</scope>
    <source>
        <strain evidence="2">CBHHK182m</strain>
    </source>
</reference>
<protein>
    <submittedName>
        <fullName evidence="2">Uncharacterized protein</fullName>
    </submittedName>
</protein>
<feature type="compositionally biased region" description="Basic and acidic residues" evidence="1">
    <location>
        <begin position="13"/>
        <end position="33"/>
    </location>
</feature>
<evidence type="ECO:0000256" key="1">
    <source>
        <dbReference type="SAM" id="MobiDB-lite"/>
    </source>
</evidence>
<evidence type="ECO:0000313" key="3">
    <source>
        <dbReference type="Proteomes" id="UP001215598"/>
    </source>
</evidence>
<sequence>MRKRSWDEEETEPIFRDEGCDWERSSDQDQQPDRSFRFKLISTLTSAPLGGGSFFLFSIQAGGELWARNVTGNPQQQSADAGPSRRILHTLIALTDKWVSSRPTTGTSPPGPHKAAACRVTEGQLVSVPQYMSTATTRPPFFCTADLLRGQEVQLPHLFPRVLRNHPRLWSAVEEFIEANPPVVAEENVMGFVSDDGWDLFHLVISLDNPDLWSHAHTRPLEHRDSKGPSTYDASPRTLFARKDHIASPLFSLSLTRRLSRAVMDVTPALIIFAPARTSGGKAGRDDGRSRIVGALRCEGERAFASSQNRCPHLFLRVRLPTRRLLSLLHQTRQDIGTPPAQDNVHIAFVNTPPGADAPRKLSAIVVLPSLAHSLSHSCWWRCSSRAEWAVGAFCFLVCPVCFVVEKWERMRDHRAADALYALPAGEVAGERVRVPGVEVLLRGGELPESRVYRRGAGLARVDACAVGRPQAKARVRCLGAKGASARTRRRRVAARGLQAGGGWLRGGDVGMRRAQTAIRGASLTGREAAAVGAMTGVGRRRLPRCEPGGRGGSGGGGHNRAVRAELAMHFGVIARGWSGRPLLLLGGSGRARTRCRRVTARWGCASGRECSTQRRRGKPHRAWEIVLHSGNFKEIASWWLNRPMGIILHASQNALTPSGVEVKVEVKFGPEIPENPGPVVDLDRS</sequence>
<comment type="caution">
    <text evidence="2">The sequence shown here is derived from an EMBL/GenBank/DDBJ whole genome shotgun (WGS) entry which is preliminary data.</text>
</comment>